<sequence>MNTRPLTAPVPFLVSSPPTPRLVRAFRFRPVSVLTPVSPSVSLSRLSVVCRLPSCLPACLLTTITTAICCPSSFASPCPPPVRPSVCFFSPPRIAPFSGFHPCRHRHFLHVVVFNARVHVHAKPAVSSLSPSSLSLPLTSRARVPPPTRRLAHINTSHMTVRI</sequence>
<keyword evidence="2" id="KW-1185">Reference proteome</keyword>
<gene>
    <name evidence="1" type="ORF">HETIRDRAFT_477632</name>
</gene>
<reference evidence="1 2" key="1">
    <citation type="journal article" date="2012" name="New Phytol.">
        <title>Insight into trade-off between wood decay and parasitism from the genome of a fungal forest pathogen.</title>
        <authorList>
            <person name="Olson A."/>
            <person name="Aerts A."/>
            <person name="Asiegbu F."/>
            <person name="Belbahri L."/>
            <person name="Bouzid O."/>
            <person name="Broberg A."/>
            <person name="Canback B."/>
            <person name="Coutinho P.M."/>
            <person name="Cullen D."/>
            <person name="Dalman K."/>
            <person name="Deflorio G."/>
            <person name="van Diepen L.T."/>
            <person name="Dunand C."/>
            <person name="Duplessis S."/>
            <person name="Durling M."/>
            <person name="Gonthier P."/>
            <person name="Grimwood J."/>
            <person name="Fossdal C.G."/>
            <person name="Hansson D."/>
            <person name="Henrissat B."/>
            <person name="Hietala A."/>
            <person name="Himmelstrand K."/>
            <person name="Hoffmeister D."/>
            <person name="Hogberg N."/>
            <person name="James T.Y."/>
            <person name="Karlsson M."/>
            <person name="Kohler A."/>
            <person name="Kues U."/>
            <person name="Lee Y.H."/>
            <person name="Lin Y.C."/>
            <person name="Lind M."/>
            <person name="Lindquist E."/>
            <person name="Lombard V."/>
            <person name="Lucas S."/>
            <person name="Lunden K."/>
            <person name="Morin E."/>
            <person name="Murat C."/>
            <person name="Park J."/>
            <person name="Raffaello T."/>
            <person name="Rouze P."/>
            <person name="Salamov A."/>
            <person name="Schmutz J."/>
            <person name="Solheim H."/>
            <person name="Stahlberg J."/>
            <person name="Velez H."/>
            <person name="de Vries R.P."/>
            <person name="Wiebenga A."/>
            <person name="Woodward S."/>
            <person name="Yakovlev I."/>
            <person name="Garbelotto M."/>
            <person name="Martin F."/>
            <person name="Grigoriev I.V."/>
            <person name="Stenlid J."/>
        </authorList>
    </citation>
    <scope>NUCLEOTIDE SEQUENCE [LARGE SCALE GENOMIC DNA]</scope>
    <source>
        <strain evidence="1 2">TC 32-1</strain>
    </source>
</reference>
<organism evidence="1 2">
    <name type="scientific">Heterobasidion irregulare (strain TC 32-1)</name>
    <dbReference type="NCBI Taxonomy" id="747525"/>
    <lineage>
        <taxon>Eukaryota</taxon>
        <taxon>Fungi</taxon>
        <taxon>Dikarya</taxon>
        <taxon>Basidiomycota</taxon>
        <taxon>Agaricomycotina</taxon>
        <taxon>Agaricomycetes</taxon>
        <taxon>Russulales</taxon>
        <taxon>Bondarzewiaceae</taxon>
        <taxon>Heterobasidion</taxon>
        <taxon>Heterobasidion annosum species complex</taxon>
    </lineage>
</organism>
<dbReference type="GeneID" id="20677766"/>
<dbReference type="InParanoid" id="W4K2K0"/>
<dbReference type="Proteomes" id="UP000030671">
    <property type="component" value="Unassembled WGS sequence"/>
</dbReference>
<evidence type="ECO:0000313" key="2">
    <source>
        <dbReference type="Proteomes" id="UP000030671"/>
    </source>
</evidence>
<accession>W4K2K0</accession>
<dbReference type="HOGENOM" id="CLU_1627277_0_0_1"/>
<evidence type="ECO:0000313" key="1">
    <source>
        <dbReference type="EMBL" id="ETW80042.1"/>
    </source>
</evidence>
<dbReference type="AlphaFoldDB" id="W4K2K0"/>
<protein>
    <submittedName>
        <fullName evidence="1">Uncharacterized protein</fullName>
    </submittedName>
</protein>
<proteinExistence type="predicted"/>
<dbReference type="KEGG" id="hir:HETIRDRAFT_477632"/>
<name>W4K2K0_HETIT</name>
<dbReference type="EMBL" id="KI925460">
    <property type="protein sequence ID" value="ETW80042.1"/>
    <property type="molecule type" value="Genomic_DNA"/>
</dbReference>
<dbReference type="RefSeq" id="XP_009548566.1">
    <property type="nucleotide sequence ID" value="XM_009550271.1"/>
</dbReference>